<dbReference type="Gene3D" id="3.40.50.2000">
    <property type="entry name" value="Glycogen Phosphorylase B"/>
    <property type="match status" value="2"/>
</dbReference>
<feature type="non-terminal residue" evidence="4">
    <location>
        <position position="1"/>
    </location>
</feature>
<proteinExistence type="predicted"/>
<evidence type="ECO:0000313" key="4">
    <source>
        <dbReference type="EMBL" id="GAG82177.1"/>
    </source>
</evidence>
<evidence type="ECO:0000256" key="1">
    <source>
        <dbReference type="ARBA" id="ARBA00022676"/>
    </source>
</evidence>
<dbReference type="PANTHER" id="PTHR12526:SF510">
    <property type="entry name" value="D-INOSITOL 3-PHOSPHATE GLYCOSYLTRANSFERASE"/>
    <property type="match status" value="1"/>
</dbReference>
<dbReference type="CDD" id="cd03801">
    <property type="entry name" value="GT4_PimA-like"/>
    <property type="match status" value="1"/>
</dbReference>
<reference evidence="4" key="1">
    <citation type="journal article" date="2014" name="Front. Microbiol.">
        <title>High frequency of phylogenetically diverse reductive dehalogenase-homologous genes in deep subseafloor sedimentary metagenomes.</title>
        <authorList>
            <person name="Kawai M."/>
            <person name="Futagami T."/>
            <person name="Toyoda A."/>
            <person name="Takaki Y."/>
            <person name="Nishi S."/>
            <person name="Hori S."/>
            <person name="Arai W."/>
            <person name="Tsubouchi T."/>
            <person name="Morono Y."/>
            <person name="Uchiyama I."/>
            <person name="Ito T."/>
            <person name="Fujiyama A."/>
            <person name="Inagaki F."/>
            <person name="Takami H."/>
        </authorList>
    </citation>
    <scope>NUCLEOTIDE SEQUENCE</scope>
    <source>
        <strain evidence="4">Expedition CK06-06</strain>
    </source>
</reference>
<dbReference type="AlphaFoldDB" id="X1BLV8"/>
<accession>X1BLV8</accession>
<gene>
    <name evidence="4" type="ORF">S01H4_29682</name>
</gene>
<evidence type="ECO:0000256" key="2">
    <source>
        <dbReference type="ARBA" id="ARBA00022679"/>
    </source>
</evidence>
<dbReference type="GO" id="GO:0016757">
    <property type="term" value="F:glycosyltransferase activity"/>
    <property type="evidence" value="ECO:0007669"/>
    <property type="project" value="UniProtKB-KW"/>
</dbReference>
<sequence length="112" mass="12501">VSFHMLLKFYSLADVFILPSIMEGLPLVMLEAMACGNAVMASNIGPLRDLIKGAGVLVNPYDPREIATSLLSLVDDREKRKKMGIKSRQVVVNNFSWSSISERVERIYESLV</sequence>
<keyword evidence="2" id="KW-0808">Transferase</keyword>
<dbReference type="EMBL" id="BART01015258">
    <property type="protein sequence ID" value="GAG82177.1"/>
    <property type="molecule type" value="Genomic_DNA"/>
</dbReference>
<dbReference type="Pfam" id="PF00534">
    <property type="entry name" value="Glycos_transf_1"/>
    <property type="match status" value="1"/>
</dbReference>
<protein>
    <recommendedName>
        <fullName evidence="3">Glycosyl transferase family 1 domain-containing protein</fullName>
    </recommendedName>
</protein>
<name>X1BLV8_9ZZZZ</name>
<dbReference type="InterPro" id="IPR001296">
    <property type="entry name" value="Glyco_trans_1"/>
</dbReference>
<comment type="caution">
    <text evidence="4">The sequence shown here is derived from an EMBL/GenBank/DDBJ whole genome shotgun (WGS) entry which is preliminary data.</text>
</comment>
<keyword evidence="1" id="KW-0328">Glycosyltransferase</keyword>
<dbReference type="SUPFAM" id="SSF53756">
    <property type="entry name" value="UDP-Glycosyltransferase/glycogen phosphorylase"/>
    <property type="match status" value="1"/>
</dbReference>
<feature type="domain" description="Glycosyl transferase family 1" evidence="3">
    <location>
        <begin position="6"/>
        <end position="89"/>
    </location>
</feature>
<dbReference type="PANTHER" id="PTHR12526">
    <property type="entry name" value="GLYCOSYLTRANSFERASE"/>
    <property type="match status" value="1"/>
</dbReference>
<evidence type="ECO:0000259" key="3">
    <source>
        <dbReference type="Pfam" id="PF00534"/>
    </source>
</evidence>
<organism evidence="4">
    <name type="scientific">marine sediment metagenome</name>
    <dbReference type="NCBI Taxonomy" id="412755"/>
    <lineage>
        <taxon>unclassified sequences</taxon>
        <taxon>metagenomes</taxon>
        <taxon>ecological metagenomes</taxon>
    </lineage>
</organism>